<evidence type="ECO:0000313" key="11">
    <source>
        <dbReference type="EMBL" id="KDN52956.1"/>
    </source>
</evidence>
<dbReference type="Pfam" id="PF06102">
    <property type="entry name" value="RRP36"/>
    <property type="match status" value="1"/>
</dbReference>
<feature type="region of interest" description="Disordered" evidence="10">
    <location>
        <begin position="68"/>
        <end position="158"/>
    </location>
</feature>
<feature type="compositionally biased region" description="Basic and acidic residues" evidence="10">
    <location>
        <begin position="44"/>
        <end position="54"/>
    </location>
</feature>
<feature type="region of interest" description="Disordered" evidence="10">
    <location>
        <begin position="272"/>
        <end position="340"/>
    </location>
</feature>
<evidence type="ECO:0000256" key="3">
    <source>
        <dbReference type="ARBA" id="ARBA00022517"/>
    </source>
</evidence>
<dbReference type="PANTHER" id="PTHR21738">
    <property type="entry name" value="RIBOSOMAL RNA PROCESSING PROTEIN 36 HOMOLOG"/>
    <property type="match status" value="1"/>
</dbReference>
<comment type="similarity">
    <text evidence="2 9">Belongs to the RRP36 family.</text>
</comment>
<keyword evidence="4 9" id="KW-0698">rRNA processing</keyword>
<feature type="region of interest" description="Disordered" evidence="10">
    <location>
        <begin position="219"/>
        <end position="257"/>
    </location>
</feature>
<evidence type="ECO:0000256" key="1">
    <source>
        <dbReference type="ARBA" id="ARBA00004604"/>
    </source>
</evidence>
<feature type="compositionally biased region" description="Acidic residues" evidence="10">
    <location>
        <begin position="19"/>
        <end position="33"/>
    </location>
</feature>
<dbReference type="InParanoid" id="A0A066WGN5"/>
<feature type="compositionally biased region" description="Basic and acidic residues" evidence="10">
    <location>
        <begin position="134"/>
        <end position="150"/>
    </location>
</feature>
<keyword evidence="7 9" id="KW-0687">Ribonucleoprotein</keyword>
<keyword evidence="12" id="KW-1185">Reference proteome</keyword>
<proteinExistence type="inferred from homology"/>
<evidence type="ECO:0000256" key="7">
    <source>
        <dbReference type="ARBA" id="ARBA00023274"/>
    </source>
</evidence>
<dbReference type="FunCoup" id="A0A066WGN5">
    <property type="interactions" value="258"/>
</dbReference>
<evidence type="ECO:0000256" key="10">
    <source>
        <dbReference type="SAM" id="MobiDB-lite"/>
    </source>
</evidence>
<evidence type="ECO:0000256" key="8">
    <source>
        <dbReference type="ARBA" id="ARBA00025053"/>
    </source>
</evidence>
<dbReference type="STRING" id="1037660.A0A066WGN5"/>
<sequence>MSDEEEDGRSGAFGQYIGSDEDVLPSSGEDDGSSDNGESSFESQEEKQEAELKKSIAALPFESLLKARGKLSRASQTSGKIGSLREGVDQEVEISRRSDLREQAIQRKRKAHELGQRSDKHAPTEVSSRKPVGRRREVVETAKVQRRDPRFSSLTSGPLNKDLFNKSYGFVNDLMSQEITTLRSTLSSLKAKERTQAGPKARSEYALQIRQERERVEMALRRAESKAAERERRTREEMVDKEQKQKNKERVKAGLQPFYLKKSEKKELLLKQKFEQLSGGPKESAESSSSAKRKLRKAMEKRRKKNAAKERKTLPFTDARASGPSRSAAAPQPKRLKTSS</sequence>
<feature type="compositionally biased region" description="Basic and acidic residues" evidence="10">
    <location>
        <begin position="112"/>
        <end position="123"/>
    </location>
</feature>
<evidence type="ECO:0000313" key="12">
    <source>
        <dbReference type="Proteomes" id="UP000027361"/>
    </source>
</evidence>
<protein>
    <recommendedName>
        <fullName evidence="9">rRNA biogenesis protein RRP36</fullName>
    </recommendedName>
</protein>
<reference evidence="11 12" key="1">
    <citation type="submission" date="2014-05" db="EMBL/GenBank/DDBJ databases">
        <title>Draft genome sequence of a rare smut relative, Tilletiaria anomala UBC 951.</title>
        <authorList>
            <consortium name="DOE Joint Genome Institute"/>
            <person name="Toome M."/>
            <person name="Kuo A."/>
            <person name="Henrissat B."/>
            <person name="Lipzen A."/>
            <person name="Tritt A."/>
            <person name="Yoshinaga Y."/>
            <person name="Zane M."/>
            <person name="Barry K."/>
            <person name="Grigoriev I.V."/>
            <person name="Spatafora J.W."/>
            <person name="Aimea M.C."/>
        </authorList>
    </citation>
    <scope>NUCLEOTIDE SEQUENCE [LARGE SCALE GENOMIC DNA]</scope>
    <source>
        <strain evidence="11 12">UBC 951</strain>
    </source>
</reference>
<keyword evidence="6 9" id="KW-0539">Nucleus</keyword>
<comment type="subunit">
    <text evidence="9">Associates with 90S and pre-40S pre-ribosomal particles.</text>
</comment>
<dbReference type="GO" id="GO:0005730">
    <property type="term" value="C:nucleolus"/>
    <property type="evidence" value="ECO:0007669"/>
    <property type="project" value="UniProtKB-SubCell"/>
</dbReference>
<feature type="region of interest" description="Disordered" evidence="10">
    <location>
        <begin position="1"/>
        <end position="54"/>
    </location>
</feature>
<dbReference type="HOGENOM" id="CLU_048802_0_0_1"/>
<keyword evidence="5" id="KW-0175">Coiled coil</keyword>
<dbReference type="InterPro" id="IPR009292">
    <property type="entry name" value="RRP36"/>
</dbReference>
<comment type="caution">
    <text evidence="11">The sequence shown here is derived from an EMBL/GenBank/DDBJ whole genome shotgun (WGS) entry which is preliminary data.</text>
</comment>
<feature type="compositionally biased region" description="Basic and acidic residues" evidence="10">
    <location>
        <begin position="219"/>
        <end position="252"/>
    </location>
</feature>
<dbReference type="EMBL" id="JMSN01000005">
    <property type="protein sequence ID" value="KDN52956.1"/>
    <property type="molecule type" value="Genomic_DNA"/>
</dbReference>
<dbReference type="AlphaFoldDB" id="A0A066WGN5"/>
<dbReference type="OrthoDB" id="448446at2759"/>
<feature type="compositionally biased region" description="Low complexity" evidence="10">
    <location>
        <begin position="319"/>
        <end position="331"/>
    </location>
</feature>
<dbReference type="GeneID" id="25266316"/>
<feature type="compositionally biased region" description="Basic residues" evidence="10">
    <location>
        <begin position="291"/>
        <end position="306"/>
    </location>
</feature>
<evidence type="ECO:0000256" key="5">
    <source>
        <dbReference type="ARBA" id="ARBA00023054"/>
    </source>
</evidence>
<comment type="subcellular location">
    <subcellularLocation>
        <location evidence="1 9">Nucleus</location>
        <location evidence="1 9">Nucleolus</location>
    </subcellularLocation>
</comment>
<dbReference type="Proteomes" id="UP000027361">
    <property type="component" value="Unassembled WGS sequence"/>
</dbReference>
<name>A0A066WGN5_TILAU</name>
<evidence type="ECO:0000256" key="9">
    <source>
        <dbReference type="RuleBase" id="RU368027"/>
    </source>
</evidence>
<gene>
    <name evidence="11" type="ORF">K437DRAFT_272010</name>
</gene>
<dbReference type="GO" id="GO:0000462">
    <property type="term" value="P:maturation of SSU-rRNA from tricistronic rRNA transcript (SSU-rRNA, 5.8S rRNA, LSU-rRNA)"/>
    <property type="evidence" value="ECO:0007669"/>
    <property type="project" value="TreeGrafter"/>
</dbReference>
<evidence type="ECO:0000256" key="4">
    <source>
        <dbReference type="ARBA" id="ARBA00022552"/>
    </source>
</evidence>
<dbReference type="PANTHER" id="PTHR21738:SF0">
    <property type="entry name" value="RIBOSOMAL RNA PROCESSING PROTEIN 36 HOMOLOG"/>
    <property type="match status" value="1"/>
</dbReference>
<dbReference type="RefSeq" id="XP_013245795.1">
    <property type="nucleotide sequence ID" value="XM_013390341.1"/>
</dbReference>
<evidence type="ECO:0000256" key="6">
    <source>
        <dbReference type="ARBA" id="ARBA00023242"/>
    </source>
</evidence>
<organism evidence="11 12">
    <name type="scientific">Tilletiaria anomala (strain ATCC 24038 / CBS 436.72 / UBC 951)</name>
    <dbReference type="NCBI Taxonomy" id="1037660"/>
    <lineage>
        <taxon>Eukaryota</taxon>
        <taxon>Fungi</taxon>
        <taxon>Dikarya</taxon>
        <taxon>Basidiomycota</taxon>
        <taxon>Ustilaginomycotina</taxon>
        <taxon>Exobasidiomycetes</taxon>
        <taxon>Georgefischeriales</taxon>
        <taxon>Tilletiariaceae</taxon>
        <taxon>Tilletiaria</taxon>
    </lineage>
</organism>
<dbReference type="GO" id="GO:0030686">
    <property type="term" value="C:90S preribosome"/>
    <property type="evidence" value="ECO:0007669"/>
    <property type="project" value="TreeGrafter"/>
</dbReference>
<comment type="function">
    <text evidence="8 9">Component of the 90S pre-ribosome involved in the maturation of rRNAs. Required for early cleavages of the pre-RNAs in the 40S ribosomal subunit maturation pathway.</text>
</comment>
<keyword evidence="3 9" id="KW-0690">Ribosome biogenesis</keyword>
<evidence type="ECO:0000256" key="2">
    <source>
        <dbReference type="ARBA" id="ARBA00009418"/>
    </source>
</evidence>
<feature type="compositionally biased region" description="Basic and acidic residues" evidence="10">
    <location>
        <begin position="93"/>
        <end position="105"/>
    </location>
</feature>
<dbReference type="OMA" id="HMKSKQR"/>
<accession>A0A066WGN5</accession>